<dbReference type="Gene3D" id="3.30.70.1320">
    <property type="entry name" value="Multidrug efflux transporter AcrB pore domain like"/>
    <property type="match status" value="1"/>
</dbReference>
<dbReference type="Pfam" id="PF00873">
    <property type="entry name" value="ACR_tran"/>
    <property type="match status" value="1"/>
</dbReference>
<feature type="transmembrane region" description="Helical" evidence="2">
    <location>
        <begin position="363"/>
        <end position="382"/>
    </location>
</feature>
<feature type="transmembrane region" description="Helical" evidence="2">
    <location>
        <begin position="1056"/>
        <end position="1079"/>
    </location>
</feature>
<keyword evidence="2" id="KW-0472">Membrane</keyword>
<keyword evidence="2" id="KW-0812">Transmembrane</keyword>
<keyword evidence="4" id="KW-1185">Reference proteome</keyword>
<keyword evidence="2" id="KW-1133">Transmembrane helix</keyword>
<dbReference type="Gene3D" id="3.30.70.1440">
    <property type="entry name" value="Multidrug efflux transporter AcrB pore domain"/>
    <property type="match status" value="1"/>
</dbReference>
<dbReference type="SUPFAM" id="SSF82866">
    <property type="entry name" value="Multidrug efflux transporter AcrB transmembrane domain"/>
    <property type="match status" value="2"/>
</dbReference>
<dbReference type="InterPro" id="IPR027463">
    <property type="entry name" value="AcrB_DN_DC_subdom"/>
</dbReference>
<feature type="transmembrane region" description="Helical" evidence="2">
    <location>
        <begin position="954"/>
        <end position="974"/>
    </location>
</feature>
<dbReference type="PANTHER" id="PTHR32063:SF16">
    <property type="entry name" value="CATION EFFLUX SYSTEM (ACRB_ACRD_ACRF FAMILY)"/>
    <property type="match status" value="1"/>
</dbReference>
<feature type="transmembrane region" description="Helical" evidence="2">
    <location>
        <begin position="466"/>
        <end position="487"/>
    </location>
</feature>
<organism evidence="3 4">
    <name type="scientific">Thauera sinica</name>
    <dbReference type="NCBI Taxonomy" id="2665146"/>
    <lineage>
        <taxon>Bacteria</taxon>
        <taxon>Pseudomonadati</taxon>
        <taxon>Pseudomonadota</taxon>
        <taxon>Betaproteobacteria</taxon>
        <taxon>Rhodocyclales</taxon>
        <taxon>Zoogloeaceae</taxon>
        <taxon>Thauera</taxon>
    </lineage>
</organism>
<dbReference type="Gene3D" id="3.30.2090.10">
    <property type="entry name" value="Multidrug efflux transporter AcrB TolC docking domain, DN and DC subdomains"/>
    <property type="match status" value="2"/>
</dbReference>
<feature type="region of interest" description="Disordered" evidence="1">
    <location>
        <begin position="1090"/>
        <end position="1110"/>
    </location>
</feature>
<proteinExistence type="predicted"/>
<dbReference type="Gene3D" id="1.20.1640.10">
    <property type="entry name" value="Multidrug efflux transporter AcrB transmembrane domain"/>
    <property type="match status" value="2"/>
</dbReference>
<feature type="transmembrane region" description="Helical" evidence="2">
    <location>
        <begin position="493"/>
        <end position="516"/>
    </location>
</feature>
<evidence type="ECO:0000313" key="3">
    <source>
        <dbReference type="EMBL" id="MFC5768595.1"/>
    </source>
</evidence>
<comment type="caution">
    <text evidence="3">The sequence shown here is derived from an EMBL/GenBank/DDBJ whole genome shotgun (WGS) entry which is preliminary data.</text>
</comment>
<protein>
    <submittedName>
        <fullName evidence="3">Efflux RND transporter permease subunit</fullName>
    </submittedName>
</protein>
<feature type="transmembrane region" description="Helical" evidence="2">
    <location>
        <begin position="1022"/>
        <end position="1044"/>
    </location>
</feature>
<feature type="transmembrane region" description="Helical" evidence="2">
    <location>
        <begin position="415"/>
        <end position="435"/>
    </location>
</feature>
<gene>
    <name evidence="3" type="ORF">ACFPTN_04345</name>
</gene>
<evidence type="ECO:0000256" key="2">
    <source>
        <dbReference type="SAM" id="Phobius"/>
    </source>
</evidence>
<accession>A0ABW1AN64</accession>
<dbReference type="SUPFAM" id="SSF82693">
    <property type="entry name" value="Multidrug efflux transporter AcrB pore domain, PN1, PN2, PC1 and PC2 subdomains"/>
    <property type="match status" value="3"/>
</dbReference>
<dbReference type="Proteomes" id="UP001595974">
    <property type="component" value="Unassembled WGS sequence"/>
</dbReference>
<dbReference type="EMBL" id="JBHSOG010000011">
    <property type="protein sequence ID" value="MFC5768595.1"/>
    <property type="molecule type" value="Genomic_DNA"/>
</dbReference>
<feature type="transmembrane region" description="Helical" evidence="2">
    <location>
        <begin position="568"/>
        <end position="591"/>
    </location>
</feature>
<sequence>MTKTRSTTTGAPAMGVSGRIAAFFQRAQITPLLALLALLLGLFAVGVTPREEEPQINVTMANVLIPFPGAAVRDVEQMVAVPAEQVLSQILDVEHVMSVSRPGLAVLTVQFKVGVTRTEALVRLYDTVNSNADWLPKGLGVLEPIIKPKGIDDVPIVTLTLFSENAQTGAFDLERVAHSVEADLKRVPGTREVTTIGGPGRAVMVQIDPVRMSGVGVTVPEVRQALLSANLGLPVGELIAGNRSVAIESGPFLRHAHEVADLVVGVRAGKPVFLREVAQVRDGPLPPSRYVWHGVAGKDGAAPAEYPAVTVAVTKKAGENAIDVANAVMKRVEGLRNTVIPGDVQVAETRNYGASANDKAQTLMKKLLFATASVVALVFFALGRREAAIVGSAVVLTLTVTLFASWAWGFTLNRVSLFALIFSIGILVDDAIVVVENIHRHQQLYPGKSLAAIIPGAVDEVGGPTILATLTVIAALLPMAFVTGLMGPYMSPIPINASMGMLLSLAIAFVVTPWLARLWMKAVPAAAHGDGGPHTATHSGLAAKIAPVFERIFRPLLDERRGSRNRSLLALGVALLIAASLALPATGLVLLKMLPFDNKSEFQVIVDMPAGTPVEQTAAVLHELGSYLATVPEVTDYQAYAGTAAPINFNGLVRQYYLRAGGNVGDLQVNLVDKTARKDQSHAIATRVRPELQKIGERFDANVKVVEVPPGPPVLSPIVAEIYGPDAAGRHQVAKAVRAVFERTPGVVDVDDSSIAAAPKTMLLVDRQKASMLGVPQQAIVTTLRAGLAGEATAFLHDETKYPAAAVLQLPPEQHGDLNALLQLTVRSADGKLVPIRELVTLSDQVSEQPIYHKDLLPVNFVVADMAGALDSPLYGMFQMRGELTKIATPGGGTLQEYFIRQPDDAYRDYALKWDGEWQVTYETFRDMGLAYGVGLVLIYLLVVAQFGSYLTPLIIMAPIPLTIIGVMPGHAVLGAQYTATSMIGMIALAGIIVRNSILLVDFINLQVREGVEFKQAIVRSAITRAQPIVLTGLAAMLGAFFILDDPIFNGLAISLIFGIFVSTVLTLVVIPILYFIAYRNRLDAIAGREEPEEPLTPTPATLSTQGETP</sequence>
<feature type="transmembrane region" description="Helical" evidence="2">
    <location>
        <begin position="980"/>
        <end position="1001"/>
    </location>
</feature>
<name>A0ABW1AN64_9RHOO</name>
<dbReference type="SUPFAM" id="SSF82714">
    <property type="entry name" value="Multidrug efflux transporter AcrB TolC docking domain, DN and DC subdomains"/>
    <property type="match status" value="2"/>
</dbReference>
<dbReference type="RefSeq" id="WP_096450786.1">
    <property type="nucleotide sequence ID" value="NZ_JBHSOG010000011.1"/>
</dbReference>
<dbReference type="InterPro" id="IPR001036">
    <property type="entry name" value="Acrflvin-R"/>
</dbReference>
<dbReference type="PRINTS" id="PR00702">
    <property type="entry name" value="ACRIFLAVINRP"/>
</dbReference>
<evidence type="ECO:0000313" key="4">
    <source>
        <dbReference type="Proteomes" id="UP001595974"/>
    </source>
</evidence>
<feature type="compositionally biased region" description="Low complexity" evidence="1">
    <location>
        <begin position="1099"/>
        <end position="1110"/>
    </location>
</feature>
<dbReference type="PANTHER" id="PTHR32063">
    <property type="match status" value="1"/>
</dbReference>
<dbReference type="Gene3D" id="3.30.70.1430">
    <property type="entry name" value="Multidrug efflux transporter AcrB pore domain"/>
    <property type="match status" value="2"/>
</dbReference>
<reference evidence="4" key="1">
    <citation type="journal article" date="2019" name="Int. J. Syst. Evol. Microbiol.">
        <title>The Global Catalogue of Microorganisms (GCM) 10K type strain sequencing project: providing services to taxonomists for standard genome sequencing and annotation.</title>
        <authorList>
            <consortium name="The Broad Institute Genomics Platform"/>
            <consortium name="The Broad Institute Genome Sequencing Center for Infectious Disease"/>
            <person name="Wu L."/>
            <person name="Ma J."/>
        </authorList>
    </citation>
    <scope>NUCLEOTIDE SEQUENCE [LARGE SCALE GENOMIC DNA]</scope>
    <source>
        <strain evidence="4">SHR3</strain>
    </source>
</reference>
<feature type="transmembrane region" description="Helical" evidence="2">
    <location>
        <begin position="389"/>
        <end position="409"/>
    </location>
</feature>
<feature type="transmembrane region" description="Helical" evidence="2">
    <location>
        <begin position="929"/>
        <end position="947"/>
    </location>
</feature>
<evidence type="ECO:0000256" key="1">
    <source>
        <dbReference type="SAM" id="MobiDB-lite"/>
    </source>
</evidence>